<evidence type="ECO:0000313" key="2">
    <source>
        <dbReference type="EMBL" id="CAG9123073.1"/>
    </source>
</evidence>
<sequence>MRLKEDTEILNLIQQETRDIFVSNRDELRVKAKEQILKIQQENKKNYDKKRKESTHYQIGDLVAIKRTQFGVGMKLKPKYLGPYRITKSKGLNRYDVEKVDMSKEGPKKTSSAADFMKKWPGGNMDNNTLSEDDGNSSED</sequence>
<evidence type="ECO:0000256" key="1">
    <source>
        <dbReference type="SAM" id="MobiDB-lite"/>
    </source>
</evidence>
<dbReference type="Proteomes" id="UP000653454">
    <property type="component" value="Unassembled WGS sequence"/>
</dbReference>
<comment type="caution">
    <text evidence="2">The sequence shown here is derived from an EMBL/GenBank/DDBJ whole genome shotgun (WGS) entry which is preliminary data.</text>
</comment>
<dbReference type="AlphaFoldDB" id="A0A8S4F5U1"/>
<dbReference type="EMBL" id="CAJHNJ030000028">
    <property type="protein sequence ID" value="CAG9123073.1"/>
    <property type="molecule type" value="Genomic_DNA"/>
</dbReference>
<evidence type="ECO:0000313" key="3">
    <source>
        <dbReference type="Proteomes" id="UP000653454"/>
    </source>
</evidence>
<keyword evidence="3" id="KW-1185">Reference proteome</keyword>
<organism evidence="2 3">
    <name type="scientific">Plutella xylostella</name>
    <name type="common">Diamondback moth</name>
    <name type="synonym">Plutella maculipennis</name>
    <dbReference type="NCBI Taxonomy" id="51655"/>
    <lineage>
        <taxon>Eukaryota</taxon>
        <taxon>Metazoa</taxon>
        <taxon>Ecdysozoa</taxon>
        <taxon>Arthropoda</taxon>
        <taxon>Hexapoda</taxon>
        <taxon>Insecta</taxon>
        <taxon>Pterygota</taxon>
        <taxon>Neoptera</taxon>
        <taxon>Endopterygota</taxon>
        <taxon>Lepidoptera</taxon>
        <taxon>Glossata</taxon>
        <taxon>Ditrysia</taxon>
        <taxon>Yponomeutoidea</taxon>
        <taxon>Plutellidae</taxon>
        <taxon>Plutella</taxon>
    </lineage>
</organism>
<protein>
    <submittedName>
        <fullName evidence="2">(diamondback moth) hypothetical protein</fullName>
    </submittedName>
</protein>
<feature type="region of interest" description="Disordered" evidence="1">
    <location>
        <begin position="102"/>
        <end position="140"/>
    </location>
</feature>
<gene>
    <name evidence="2" type="ORF">PLXY2_LOCUS7851</name>
</gene>
<reference evidence="2" key="1">
    <citation type="submission" date="2020-11" db="EMBL/GenBank/DDBJ databases">
        <authorList>
            <person name="Whiteford S."/>
        </authorList>
    </citation>
    <scope>NUCLEOTIDE SEQUENCE</scope>
</reference>
<feature type="compositionally biased region" description="Acidic residues" evidence="1">
    <location>
        <begin position="131"/>
        <end position="140"/>
    </location>
</feature>
<accession>A0A8S4F5U1</accession>
<name>A0A8S4F5U1_PLUXY</name>
<proteinExistence type="predicted"/>